<gene>
    <name evidence="5" type="ORF">G210_2573</name>
</gene>
<keyword evidence="2" id="KW-0378">Hydrolase</keyword>
<dbReference type="OrthoDB" id="432381at2759"/>
<comment type="similarity">
    <text evidence="1">Belongs to the IUNH family.</text>
</comment>
<keyword evidence="6" id="KW-1185">Reference proteome</keyword>
<dbReference type="EMBL" id="AOGT01001706">
    <property type="protein sequence ID" value="EMG47141.1"/>
    <property type="molecule type" value="Genomic_DNA"/>
</dbReference>
<dbReference type="CDD" id="cd02651">
    <property type="entry name" value="nuc_hydro_IU_UC_XIUA"/>
    <property type="match status" value="1"/>
</dbReference>
<dbReference type="HOGENOM" id="CLU_036838_2_0_1"/>
<dbReference type="GO" id="GO:0006152">
    <property type="term" value="P:purine nucleoside catabolic process"/>
    <property type="evidence" value="ECO:0007669"/>
    <property type="project" value="TreeGrafter"/>
</dbReference>
<accession>M3ILA8</accession>
<evidence type="ECO:0000256" key="3">
    <source>
        <dbReference type="ARBA" id="ARBA00023295"/>
    </source>
</evidence>
<dbReference type="OMA" id="WVGVETK"/>
<organism evidence="5 6">
    <name type="scientific">Candida maltosa (strain Xu316)</name>
    <name type="common">Yeast</name>
    <dbReference type="NCBI Taxonomy" id="1245528"/>
    <lineage>
        <taxon>Eukaryota</taxon>
        <taxon>Fungi</taxon>
        <taxon>Dikarya</taxon>
        <taxon>Ascomycota</taxon>
        <taxon>Saccharomycotina</taxon>
        <taxon>Pichiomycetes</taxon>
        <taxon>Debaryomycetaceae</taxon>
        <taxon>Candida/Lodderomyces clade</taxon>
        <taxon>Candida</taxon>
    </lineage>
</organism>
<dbReference type="InterPro" id="IPR036452">
    <property type="entry name" value="Ribo_hydro-like"/>
</dbReference>
<dbReference type="Gene3D" id="3.90.245.10">
    <property type="entry name" value="Ribonucleoside hydrolase-like"/>
    <property type="match status" value="1"/>
</dbReference>
<name>M3ILA8_CANMX</name>
<dbReference type="InterPro" id="IPR001910">
    <property type="entry name" value="Inosine/uridine_hydrolase_dom"/>
</dbReference>
<dbReference type="STRING" id="1245528.M3ILA8"/>
<comment type="caution">
    <text evidence="5">The sequence shown here is derived from an EMBL/GenBank/DDBJ whole genome shotgun (WGS) entry which is preliminary data.</text>
</comment>
<protein>
    <recommendedName>
        <fullName evidence="4">Inosine/uridine-preferring nucleoside hydrolase domain-containing protein</fullName>
    </recommendedName>
</protein>
<dbReference type="SUPFAM" id="SSF53590">
    <property type="entry name" value="Nucleoside hydrolase"/>
    <property type="match status" value="1"/>
</dbReference>
<dbReference type="GO" id="GO:0005829">
    <property type="term" value="C:cytosol"/>
    <property type="evidence" value="ECO:0007669"/>
    <property type="project" value="TreeGrafter"/>
</dbReference>
<feature type="domain" description="Inosine/uridine-preferring nucleoside hydrolase" evidence="4">
    <location>
        <begin position="8"/>
        <end position="319"/>
    </location>
</feature>
<dbReference type="PANTHER" id="PTHR12304:SF4">
    <property type="entry name" value="URIDINE NUCLEOSIDASE"/>
    <property type="match status" value="1"/>
</dbReference>
<sequence length="338" mass="37360">MIKQPIPIWLDCDPGNDDAFAILLSLFDPRFDLLGITTVHGNAPLHMTTHNTLGLLDLLQTYNKVKVYSGSEVPLKTPPVYALNVHGANGLGGIEFPEKTTNQVCHDLDYLEAMKQTIDAYSGNICLVCTGALTNIAKLVDKYPEIKSKLKYVSIMGGSFGFGNITSYAEFNFHSDPHAAKIVVDKLSSKIILSPLNFTHKVIATKNIRQSVYDFANEKRNSYVRSVFHSILISYAAVYAQMGLLDGPPIHDPLAVYSLLPFVTGNFDEYGYVCCKKKIEVMVDSEHAGQTVFKDDDDDDGDGAAVYIGEKLDNKKFWDSILLSLKSADLHIKESVKV</sequence>
<dbReference type="eggNOG" id="KOG2938">
    <property type="taxonomic scope" value="Eukaryota"/>
</dbReference>
<evidence type="ECO:0000313" key="6">
    <source>
        <dbReference type="Proteomes" id="UP000011777"/>
    </source>
</evidence>
<keyword evidence="3" id="KW-0326">Glycosidase</keyword>
<dbReference type="PANTHER" id="PTHR12304">
    <property type="entry name" value="INOSINE-URIDINE PREFERRING NUCLEOSIDE HYDROLASE"/>
    <property type="match status" value="1"/>
</dbReference>
<evidence type="ECO:0000256" key="2">
    <source>
        <dbReference type="ARBA" id="ARBA00022801"/>
    </source>
</evidence>
<dbReference type="GO" id="GO:0008477">
    <property type="term" value="F:purine nucleosidase activity"/>
    <property type="evidence" value="ECO:0007669"/>
    <property type="project" value="TreeGrafter"/>
</dbReference>
<evidence type="ECO:0000313" key="5">
    <source>
        <dbReference type="EMBL" id="EMG47141.1"/>
    </source>
</evidence>
<evidence type="ECO:0000256" key="1">
    <source>
        <dbReference type="ARBA" id="ARBA00009176"/>
    </source>
</evidence>
<dbReference type="AlphaFoldDB" id="M3ILA8"/>
<proteinExistence type="inferred from homology"/>
<dbReference type="Proteomes" id="UP000011777">
    <property type="component" value="Unassembled WGS sequence"/>
</dbReference>
<evidence type="ECO:0000259" key="4">
    <source>
        <dbReference type="Pfam" id="PF01156"/>
    </source>
</evidence>
<dbReference type="Pfam" id="PF01156">
    <property type="entry name" value="IU_nuc_hydro"/>
    <property type="match status" value="1"/>
</dbReference>
<reference evidence="5 6" key="1">
    <citation type="submission" date="2013-02" db="EMBL/GenBank/DDBJ databases">
        <title>Genome sequence of Candida maltosa Xu316, a potential industrial strain for xylitol and ethanol production.</title>
        <authorList>
            <person name="Yu J."/>
            <person name="Wang Q."/>
            <person name="Geng X."/>
            <person name="Bao W."/>
            <person name="He P."/>
            <person name="Cai J."/>
        </authorList>
    </citation>
    <scope>NUCLEOTIDE SEQUENCE [LARGE SCALE GENOMIC DNA]</scope>
    <source>
        <strain evidence="6">Xu316</strain>
    </source>
</reference>
<dbReference type="InterPro" id="IPR023186">
    <property type="entry name" value="IUNH"/>
</dbReference>